<dbReference type="PANTHER" id="PTHR45649">
    <property type="entry name" value="AMINO-ACID PERMEASE BAT1"/>
    <property type="match status" value="1"/>
</dbReference>
<keyword evidence="8" id="KW-1185">Reference proteome</keyword>
<dbReference type="InterPro" id="IPR002293">
    <property type="entry name" value="AA/rel_permease1"/>
</dbReference>
<feature type="transmembrane region" description="Helical" evidence="6">
    <location>
        <begin position="247"/>
        <end position="267"/>
    </location>
</feature>
<sequence>MSFQAINRRLSTAKQGDKVVAAPTSEASSDYEDRMELEKQGYKQEFLREFGNIATFSFAFSIMGVSSSIAVTFSTPMLTGGPASVIWCWLIGAIFSCFIGTAIAELVSAYPTSGALYTASARLVPPRHRIWVGYIIGWMNVLGNIAGAASTEFGLAQMIWAAYGASRGEAGYEPSAGQVVGLFVGLLLIHGLFNSLRTKQLAFVTQYFAFINIGVLLCTVIAVLAKTPRHEIHSANYSFTYLENQSGWSNSGLSFLLGLLSVQWTMTGYDATAHITEEVKRAAVAAPVAIFLAVISTGILGWVLNIVMVLVSGPLADLPGSTGNAYLAILILRLGRTGALVVWSFTILISFFTLQTGLQGSCIHPRTVLTLANARALFAFSRDNGLPDGKLLGQINPYTKTPINAVWCVVILSVALGCLDFASPIAAEAVFSLATVALDLSYGLPIFFRMIFAGYEGVDFKPGPFYMGDGWLSKAINWIAVVYIVFECVILSIPAVYPVTKDTMNYAGPITIGVMLLGGVWFLLYARRHYFGPAEMVEFPLDSHPAEESDENSHEKA</sequence>
<feature type="transmembrane region" description="Helical" evidence="6">
    <location>
        <begin position="84"/>
        <end position="110"/>
    </location>
</feature>
<evidence type="ECO:0000256" key="1">
    <source>
        <dbReference type="ARBA" id="ARBA00004141"/>
    </source>
</evidence>
<feature type="transmembrane region" description="Helical" evidence="6">
    <location>
        <begin position="53"/>
        <end position="78"/>
    </location>
</feature>
<dbReference type="RefSeq" id="XP_069209217.1">
    <property type="nucleotide sequence ID" value="XM_069354575.1"/>
</dbReference>
<evidence type="ECO:0000256" key="2">
    <source>
        <dbReference type="ARBA" id="ARBA00022448"/>
    </source>
</evidence>
<feature type="transmembrane region" description="Helical" evidence="6">
    <location>
        <begin position="405"/>
        <end position="427"/>
    </location>
</feature>
<keyword evidence="2" id="KW-0813">Transport</keyword>
<feature type="transmembrane region" description="Helical" evidence="6">
    <location>
        <begin position="476"/>
        <end position="500"/>
    </location>
</feature>
<keyword evidence="3 6" id="KW-0812">Transmembrane</keyword>
<feature type="transmembrane region" description="Helical" evidence="6">
    <location>
        <begin position="506"/>
        <end position="526"/>
    </location>
</feature>
<feature type="transmembrane region" description="Helical" evidence="6">
    <location>
        <begin position="207"/>
        <end position="227"/>
    </location>
</feature>
<dbReference type="Gene3D" id="1.20.1740.10">
    <property type="entry name" value="Amino acid/polyamine transporter I"/>
    <property type="match status" value="1"/>
</dbReference>
<comment type="caution">
    <text evidence="7">The sequence shown here is derived from an EMBL/GenBank/DDBJ whole genome shotgun (WGS) entry which is preliminary data.</text>
</comment>
<feature type="transmembrane region" description="Helical" evidence="6">
    <location>
        <begin position="175"/>
        <end position="195"/>
    </location>
</feature>
<dbReference type="PIRSF" id="PIRSF006060">
    <property type="entry name" value="AA_transporter"/>
    <property type="match status" value="1"/>
</dbReference>
<feature type="transmembrane region" description="Helical" evidence="6">
    <location>
        <begin position="288"/>
        <end position="313"/>
    </location>
</feature>
<evidence type="ECO:0000313" key="7">
    <source>
        <dbReference type="EMBL" id="KAL1409273.1"/>
    </source>
</evidence>
<evidence type="ECO:0000313" key="8">
    <source>
        <dbReference type="Proteomes" id="UP001565368"/>
    </source>
</evidence>
<keyword evidence="4 6" id="KW-1133">Transmembrane helix</keyword>
<dbReference type="EMBL" id="JBBXJM010000004">
    <property type="protein sequence ID" value="KAL1409273.1"/>
    <property type="molecule type" value="Genomic_DNA"/>
</dbReference>
<accession>A0ABR3Q3P2</accession>
<evidence type="ECO:0000256" key="5">
    <source>
        <dbReference type="ARBA" id="ARBA00023136"/>
    </source>
</evidence>
<gene>
    <name evidence="7" type="primary">TPO5_3</name>
    <name evidence="7" type="ORF">Q8F55_006106</name>
</gene>
<evidence type="ECO:0000256" key="6">
    <source>
        <dbReference type="SAM" id="Phobius"/>
    </source>
</evidence>
<feature type="transmembrane region" description="Helical" evidence="6">
    <location>
        <begin position="433"/>
        <end position="455"/>
    </location>
</feature>
<dbReference type="GeneID" id="95987149"/>
<dbReference type="Pfam" id="PF13520">
    <property type="entry name" value="AA_permease_2"/>
    <property type="match status" value="1"/>
</dbReference>
<protein>
    <submittedName>
        <fullName evidence="7">Polyamine transporter tpo5</fullName>
    </submittedName>
</protein>
<reference evidence="7 8" key="1">
    <citation type="submission" date="2023-08" db="EMBL/GenBank/DDBJ databases">
        <title>Annotated Genome Sequence of Vanrija albida AlHP1.</title>
        <authorList>
            <person name="Herzog R."/>
        </authorList>
    </citation>
    <scope>NUCLEOTIDE SEQUENCE [LARGE SCALE GENOMIC DNA]</scope>
    <source>
        <strain evidence="7 8">AlHP1</strain>
    </source>
</reference>
<name>A0ABR3Q3P2_9TREE</name>
<feature type="transmembrane region" description="Helical" evidence="6">
    <location>
        <begin position="131"/>
        <end position="163"/>
    </location>
</feature>
<dbReference type="PANTHER" id="PTHR45649:SF9">
    <property type="entry name" value="AMINO-ACID PERMEASE 2"/>
    <property type="match status" value="1"/>
</dbReference>
<keyword evidence="5 6" id="KW-0472">Membrane</keyword>
<feature type="transmembrane region" description="Helical" evidence="6">
    <location>
        <begin position="325"/>
        <end position="354"/>
    </location>
</feature>
<evidence type="ECO:0000256" key="3">
    <source>
        <dbReference type="ARBA" id="ARBA00022692"/>
    </source>
</evidence>
<organism evidence="7 8">
    <name type="scientific">Vanrija albida</name>
    <dbReference type="NCBI Taxonomy" id="181172"/>
    <lineage>
        <taxon>Eukaryota</taxon>
        <taxon>Fungi</taxon>
        <taxon>Dikarya</taxon>
        <taxon>Basidiomycota</taxon>
        <taxon>Agaricomycotina</taxon>
        <taxon>Tremellomycetes</taxon>
        <taxon>Trichosporonales</taxon>
        <taxon>Trichosporonaceae</taxon>
        <taxon>Vanrija</taxon>
    </lineage>
</organism>
<dbReference type="Proteomes" id="UP001565368">
    <property type="component" value="Unassembled WGS sequence"/>
</dbReference>
<evidence type="ECO:0000256" key="4">
    <source>
        <dbReference type="ARBA" id="ARBA00022989"/>
    </source>
</evidence>
<comment type="subcellular location">
    <subcellularLocation>
        <location evidence="1">Membrane</location>
        <topology evidence="1">Multi-pass membrane protein</topology>
    </subcellularLocation>
</comment>
<proteinExistence type="predicted"/>